<name>A0A0F9RY79_9ZZZZ</name>
<reference evidence="1" key="1">
    <citation type="journal article" date="2015" name="Nature">
        <title>Complex archaea that bridge the gap between prokaryotes and eukaryotes.</title>
        <authorList>
            <person name="Spang A."/>
            <person name="Saw J.H."/>
            <person name="Jorgensen S.L."/>
            <person name="Zaremba-Niedzwiedzka K."/>
            <person name="Martijn J."/>
            <person name="Lind A.E."/>
            <person name="van Eijk R."/>
            <person name="Schleper C."/>
            <person name="Guy L."/>
            <person name="Ettema T.J."/>
        </authorList>
    </citation>
    <scope>NUCLEOTIDE SEQUENCE</scope>
</reference>
<gene>
    <name evidence="1" type="ORF">LCGC14_0538690</name>
</gene>
<protein>
    <submittedName>
        <fullName evidence="1">Uncharacterized protein</fullName>
    </submittedName>
</protein>
<dbReference type="EMBL" id="LAZR01000715">
    <property type="protein sequence ID" value="KKN59779.1"/>
    <property type="molecule type" value="Genomic_DNA"/>
</dbReference>
<sequence>MKKVMLILVLLMAGSSQGWWGGDDDICNHKLIAGATWDECKEAEKSKEFSELIPPIWYYKCGLCKKAILSETELKVEGLIEVGQIWKRTLSGDSRRVLEVGQKYVVFGFVSGGDENYPSVETKTEFRKDYELVEPTESELLVFIDSKTVYSDFTITADTGTHIKIIVDSVDYVISQEPEKAYIHKNPNNDHWICSKHGDLESDDFLVSSYAAVICFEDISYCRKCLFEVSDGIISQYIIGIKQ</sequence>
<accession>A0A0F9RY79</accession>
<proteinExistence type="predicted"/>
<comment type="caution">
    <text evidence="1">The sequence shown here is derived from an EMBL/GenBank/DDBJ whole genome shotgun (WGS) entry which is preliminary data.</text>
</comment>
<dbReference type="AlphaFoldDB" id="A0A0F9RY79"/>
<evidence type="ECO:0000313" key="1">
    <source>
        <dbReference type="EMBL" id="KKN59779.1"/>
    </source>
</evidence>
<organism evidence="1">
    <name type="scientific">marine sediment metagenome</name>
    <dbReference type="NCBI Taxonomy" id="412755"/>
    <lineage>
        <taxon>unclassified sequences</taxon>
        <taxon>metagenomes</taxon>
        <taxon>ecological metagenomes</taxon>
    </lineage>
</organism>